<dbReference type="NCBIfam" id="TIGR02937">
    <property type="entry name" value="sigma70-ECF"/>
    <property type="match status" value="1"/>
</dbReference>
<dbReference type="Gene3D" id="1.10.10.10">
    <property type="entry name" value="Winged helix-like DNA-binding domain superfamily/Winged helix DNA-binding domain"/>
    <property type="match status" value="1"/>
</dbReference>
<dbReference type="SUPFAM" id="SSF88946">
    <property type="entry name" value="Sigma2 domain of RNA polymerase sigma factors"/>
    <property type="match status" value="1"/>
</dbReference>
<dbReference type="Pfam" id="PF08281">
    <property type="entry name" value="Sigma70_r4_2"/>
    <property type="match status" value="1"/>
</dbReference>
<dbReference type="PANTHER" id="PTHR43133:SF51">
    <property type="entry name" value="RNA POLYMERASE SIGMA FACTOR"/>
    <property type="match status" value="1"/>
</dbReference>
<dbReference type="OrthoDB" id="9785675at2"/>
<evidence type="ECO:0000259" key="5">
    <source>
        <dbReference type="Pfam" id="PF04542"/>
    </source>
</evidence>
<dbReference type="Gene3D" id="1.10.1740.10">
    <property type="match status" value="1"/>
</dbReference>
<dbReference type="InterPro" id="IPR013249">
    <property type="entry name" value="RNA_pol_sigma70_r4_t2"/>
</dbReference>
<dbReference type="Proteomes" id="UP000287701">
    <property type="component" value="Chromosome"/>
</dbReference>
<sequence length="182" mass="21136">MKKTELIALIQEAKKGKQAAQTTLMNLFWDKVHYYVLGKIQNKADAEDISIKTFTKVFQKLKLYNEDFDFATWVRAIAHNTMIDYIRKKPELNISIDDELRSIDLSSAVPSPEQSLILEQNTEELMSHLAKLPSIYQEIIRLRYLEEKTYNQIAKELSLSLSNVKVRLLRAKALLEESMKSK</sequence>
<dbReference type="GO" id="GO:0006352">
    <property type="term" value="P:DNA-templated transcription initiation"/>
    <property type="evidence" value="ECO:0007669"/>
    <property type="project" value="InterPro"/>
</dbReference>
<dbReference type="InterPro" id="IPR007627">
    <property type="entry name" value="RNA_pol_sigma70_r2"/>
</dbReference>
<dbReference type="AlphaFoldDB" id="A0A410JU85"/>
<feature type="domain" description="RNA polymerase sigma factor 70 region 4 type 2" evidence="6">
    <location>
        <begin position="123"/>
        <end position="175"/>
    </location>
</feature>
<dbReference type="InterPro" id="IPR013324">
    <property type="entry name" value="RNA_pol_sigma_r3/r4-like"/>
</dbReference>
<dbReference type="EMBL" id="CP035107">
    <property type="protein sequence ID" value="QAR31559.1"/>
    <property type="molecule type" value="Genomic_DNA"/>
</dbReference>
<dbReference type="GO" id="GO:0003677">
    <property type="term" value="F:DNA binding"/>
    <property type="evidence" value="ECO:0007669"/>
    <property type="project" value="InterPro"/>
</dbReference>
<evidence type="ECO:0000256" key="2">
    <source>
        <dbReference type="ARBA" id="ARBA00023015"/>
    </source>
</evidence>
<dbReference type="SUPFAM" id="SSF88659">
    <property type="entry name" value="Sigma3 and sigma4 domains of RNA polymerase sigma factors"/>
    <property type="match status" value="1"/>
</dbReference>
<dbReference type="InterPro" id="IPR014284">
    <property type="entry name" value="RNA_pol_sigma-70_dom"/>
</dbReference>
<gene>
    <name evidence="7" type="ORF">EQP59_09515</name>
</gene>
<evidence type="ECO:0000313" key="7">
    <source>
        <dbReference type="EMBL" id="QAR31559.1"/>
    </source>
</evidence>
<comment type="similarity">
    <text evidence="1">Belongs to the sigma-70 factor family. ECF subfamily.</text>
</comment>
<dbReference type="InterPro" id="IPR036388">
    <property type="entry name" value="WH-like_DNA-bd_sf"/>
</dbReference>
<feature type="domain" description="RNA polymerase sigma-70 region 2" evidence="5">
    <location>
        <begin position="31"/>
        <end position="89"/>
    </location>
</feature>
<dbReference type="RefSeq" id="WP_128501976.1">
    <property type="nucleotide sequence ID" value="NZ_CP035107.1"/>
</dbReference>
<dbReference type="CDD" id="cd06171">
    <property type="entry name" value="Sigma70_r4"/>
    <property type="match status" value="1"/>
</dbReference>
<organism evidence="7 8">
    <name type="scientific">Ornithobacterium rhinotracheale</name>
    <dbReference type="NCBI Taxonomy" id="28251"/>
    <lineage>
        <taxon>Bacteria</taxon>
        <taxon>Pseudomonadati</taxon>
        <taxon>Bacteroidota</taxon>
        <taxon>Flavobacteriia</taxon>
        <taxon>Flavobacteriales</taxon>
        <taxon>Weeksellaceae</taxon>
        <taxon>Ornithobacterium</taxon>
    </lineage>
</organism>
<keyword evidence="3" id="KW-0731">Sigma factor</keyword>
<dbReference type="GO" id="GO:0016987">
    <property type="term" value="F:sigma factor activity"/>
    <property type="evidence" value="ECO:0007669"/>
    <property type="project" value="UniProtKB-KW"/>
</dbReference>
<name>A0A410JU85_ORNRH</name>
<proteinExistence type="inferred from homology"/>
<dbReference type="InterPro" id="IPR039425">
    <property type="entry name" value="RNA_pol_sigma-70-like"/>
</dbReference>
<evidence type="ECO:0000256" key="1">
    <source>
        <dbReference type="ARBA" id="ARBA00010641"/>
    </source>
</evidence>
<keyword evidence="4" id="KW-0804">Transcription</keyword>
<protein>
    <submittedName>
        <fullName evidence="7">RNA polymerase sigma factor</fullName>
    </submittedName>
</protein>
<keyword evidence="2" id="KW-0805">Transcription regulation</keyword>
<dbReference type="Pfam" id="PF04542">
    <property type="entry name" value="Sigma70_r2"/>
    <property type="match status" value="1"/>
</dbReference>
<evidence type="ECO:0000256" key="3">
    <source>
        <dbReference type="ARBA" id="ARBA00023082"/>
    </source>
</evidence>
<dbReference type="InterPro" id="IPR013325">
    <property type="entry name" value="RNA_pol_sigma_r2"/>
</dbReference>
<evidence type="ECO:0000313" key="8">
    <source>
        <dbReference type="Proteomes" id="UP000287701"/>
    </source>
</evidence>
<evidence type="ECO:0000259" key="6">
    <source>
        <dbReference type="Pfam" id="PF08281"/>
    </source>
</evidence>
<reference evidence="7 8" key="1">
    <citation type="submission" date="2019-01" db="EMBL/GenBank/DDBJ databases">
        <title>Whole Genome of Ornithobacterium rhinotracheale FARPER-174b.</title>
        <authorList>
            <person name="Tataje-Lavanda L.A."/>
            <person name="Montalvan A."/>
            <person name="Montesinos R."/>
            <person name="Zimic M."/>
            <person name="Fernandez-Sanchez M."/>
            <person name="Fernandez-Diaz M."/>
        </authorList>
    </citation>
    <scope>NUCLEOTIDE SEQUENCE [LARGE SCALE GENOMIC DNA]</scope>
    <source>
        <strain evidence="7 8">FARPER-174b</strain>
    </source>
</reference>
<accession>A0A410JU85</accession>
<dbReference type="PANTHER" id="PTHR43133">
    <property type="entry name" value="RNA POLYMERASE ECF-TYPE SIGMA FACTO"/>
    <property type="match status" value="1"/>
</dbReference>
<evidence type="ECO:0000256" key="4">
    <source>
        <dbReference type="ARBA" id="ARBA00023163"/>
    </source>
</evidence>